<dbReference type="STRING" id="690879.TSACC_22212"/>
<dbReference type="GO" id="GO:0071949">
    <property type="term" value="F:FAD binding"/>
    <property type="evidence" value="ECO:0007669"/>
    <property type="project" value="InterPro"/>
</dbReference>
<dbReference type="SUPFAM" id="SSF51905">
    <property type="entry name" value="FAD/NAD(P)-binding domain"/>
    <property type="match status" value="1"/>
</dbReference>
<dbReference type="PANTHER" id="PTHR43747:SF1">
    <property type="entry name" value="SLR1998 PROTEIN"/>
    <property type="match status" value="1"/>
</dbReference>
<evidence type="ECO:0000313" key="3">
    <source>
        <dbReference type="Proteomes" id="UP000076023"/>
    </source>
</evidence>
<sequence length="418" mass="46655">MHYDVAIIGGGPAGSTAAAMLAKAGRSVVVIEREKFPRFHIGESLLPFSMDAFERLGILKKIQDAGFVVKHGAEICSGCGEKETRFYFKDGFRSRRATAFQVTRSEFDKILLDHARECGALVREETIVTSLDLSAGSTSLSIASADGSPETITAGYVIDCSGRNSVIGSHLGLKESYPSLQKFAVYAHFEDAQIPEGVDGTLTRMVRGEDHWFWIIPLSSTKLSIGVVMDTEKYKSLRSTPEQVLERFIRDQPLMQSRLLGSRRVTKVYASGDYSYRNRTLHGDRWLMAGDAAGFIDPVFSSGVFLAILGGEKAAEAIDAALRSPREARRLFARYERHLVKVMGLYLKFVLAWYRKEFVETVLAPREFFEVVPAVNAVLAGNMGKSFSLRWRLWLFQLIVRLQRIVPICPRLTLVPRS</sequence>
<dbReference type="EMBL" id="BDCO01000002">
    <property type="protein sequence ID" value="GAT33794.1"/>
    <property type="molecule type" value="Genomic_DNA"/>
</dbReference>
<reference evidence="3" key="1">
    <citation type="journal article" date="2017" name="Genome Announc.">
        <title>Draft Genome Sequence of Terrimicrobium sacchariphilum NM-5T, a Facultative Anaerobic Soil Bacterium of the Class Spartobacteria.</title>
        <authorList>
            <person name="Qiu Y.L."/>
            <person name="Tourlousse D.M."/>
            <person name="Matsuura N."/>
            <person name="Ohashi A."/>
            <person name="Sekiguchi Y."/>
        </authorList>
    </citation>
    <scope>NUCLEOTIDE SEQUENCE [LARGE SCALE GENOMIC DNA]</scope>
    <source>
        <strain evidence="3">NM-5</strain>
    </source>
</reference>
<dbReference type="InterPro" id="IPR002938">
    <property type="entry name" value="FAD-bd"/>
</dbReference>
<evidence type="ECO:0000259" key="1">
    <source>
        <dbReference type="Pfam" id="PF01494"/>
    </source>
</evidence>
<feature type="domain" description="FAD-binding" evidence="1">
    <location>
        <begin position="3"/>
        <end position="329"/>
    </location>
</feature>
<gene>
    <name evidence="2" type="ORF">TSACC_22212</name>
</gene>
<dbReference type="Gene3D" id="3.50.50.60">
    <property type="entry name" value="FAD/NAD(P)-binding domain"/>
    <property type="match status" value="1"/>
</dbReference>
<dbReference type="PRINTS" id="PR00420">
    <property type="entry name" value="RNGMNOXGNASE"/>
</dbReference>
<dbReference type="Proteomes" id="UP000076023">
    <property type="component" value="Unassembled WGS sequence"/>
</dbReference>
<comment type="caution">
    <text evidence="2">The sequence shown here is derived from an EMBL/GenBank/DDBJ whole genome shotgun (WGS) entry which is preliminary data.</text>
</comment>
<dbReference type="OrthoDB" id="9806565at2"/>
<dbReference type="Pfam" id="PF01494">
    <property type="entry name" value="FAD_binding_3"/>
    <property type="match status" value="1"/>
</dbReference>
<dbReference type="InParanoid" id="A0A146GAE1"/>
<name>A0A146GAE1_TERSA</name>
<accession>A0A146GAE1</accession>
<dbReference type="PANTHER" id="PTHR43747">
    <property type="entry name" value="FAD-BINDING PROTEIN"/>
    <property type="match status" value="1"/>
</dbReference>
<dbReference type="RefSeq" id="WP_075079485.1">
    <property type="nucleotide sequence ID" value="NZ_BDCO01000002.1"/>
</dbReference>
<dbReference type="InterPro" id="IPR050816">
    <property type="entry name" value="Flavin-dep_Halogenase_NPB"/>
</dbReference>
<keyword evidence="3" id="KW-1185">Reference proteome</keyword>
<dbReference type="AlphaFoldDB" id="A0A146GAE1"/>
<evidence type="ECO:0000313" key="2">
    <source>
        <dbReference type="EMBL" id="GAT33794.1"/>
    </source>
</evidence>
<dbReference type="InterPro" id="IPR036188">
    <property type="entry name" value="FAD/NAD-bd_sf"/>
</dbReference>
<proteinExistence type="predicted"/>
<organism evidence="2 3">
    <name type="scientific">Terrimicrobium sacchariphilum</name>
    <dbReference type="NCBI Taxonomy" id="690879"/>
    <lineage>
        <taxon>Bacteria</taxon>
        <taxon>Pseudomonadati</taxon>
        <taxon>Verrucomicrobiota</taxon>
        <taxon>Terrimicrobiia</taxon>
        <taxon>Terrimicrobiales</taxon>
        <taxon>Terrimicrobiaceae</taxon>
        <taxon>Terrimicrobium</taxon>
    </lineage>
</organism>
<dbReference type="FunCoup" id="A0A146GAE1">
    <property type="interactions" value="541"/>
</dbReference>
<protein>
    <submittedName>
        <fullName evidence="2">Dehydrogenase</fullName>
    </submittedName>
</protein>